<dbReference type="Proteomes" id="UP001358614">
    <property type="component" value="Chromosome 1"/>
</dbReference>
<evidence type="ECO:0000256" key="2">
    <source>
        <dbReference type="SAM" id="Phobius"/>
    </source>
</evidence>
<feature type="transmembrane region" description="Helical" evidence="2">
    <location>
        <begin position="329"/>
        <end position="354"/>
    </location>
</feature>
<feature type="transmembrane region" description="Helical" evidence="2">
    <location>
        <begin position="201"/>
        <end position="224"/>
    </location>
</feature>
<sequence length="436" mass="48066">MRIIRLSRAPPIPPPLHPSTTAPLKSAFSSSTSVYPHRYTPTSTTKEEARKSYLFTVISTFLLATLLAISLTLTLLPLLLPSIHFQSLAYFTIRPTGVEKGPKAVAINLNDIGGTNVTGIETRDEVSDGLVRVAESAGGNEWLGVDGPSIYVGVLQICSRSGSEAEVNCTSSSQADYHSSLLPLTLRPTLLSLHLSPPTPILLLISAILLFLATAVFLAGLIPWKCSVSFNFLHRKPPLPADPHWSRSHVRTPYQRTDARTDSSENLVQSNKSRGYSNGRMIKRERPHLAFFTLILIALGLTAGSLVQLRIVRRAQNRWDSQEAMKVGMIWELGVLTYLLPILPICLILVLLLAASPCIYTYLKETFHTCPADHDIDDDDPIIITNTGNKVDNVGKRWNQTPIINPSPVYIPETYDLPQVRMESKRSTMESVGKAL</sequence>
<evidence type="ECO:0000313" key="4">
    <source>
        <dbReference type="Proteomes" id="UP001358614"/>
    </source>
</evidence>
<feature type="transmembrane region" description="Helical" evidence="2">
    <location>
        <begin position="53"/>
        <end position="80"/>
    </location>
</feature>
<keyword evidence="2" id="KW-0472">Membrane</keyword>
<evidence type="ECO:0000313" key="3">
    <source>
        <dbReference type="EMBL" id="WWD03253.1"/>
    </source>
</evidence>
<keyword evidence="2" id="KW-0812">Transmembrane</keyword>
<organism evidence="3 4">
    <name type="scientific">Kwoniella europaea PYCC6329</name>
    <dbReference type="NCBI Taxonomy" id="1423913"/>
    <lineage>
        <taxon>Eukaryota</taxon>
        <taxon>Fungi</taxon>
        <taxon>Dikarya</taxon>
        <taxon>Basidiomycota</taxon>
        <taxon>Agaricomycotina</taxon>
        <taxon>Tremellomycetes</taxon>
        <taxon>Tremellales</taxon>
        <taxon>Cryptococcaceae</taxon>
        <taxon>Kwoniella</taxon>
    </lineage>
</organism>
<dbReference type="EMBL" id="CP144089">
    <property type="protein sequence ID" value="WWD03253.1"/>
    <property type="molecule type" value="Genomic_DNA"/>
</dbReference>
<keyword evidence="4" id="KW-1185">Reference proteome</keyword>
<evidence type="ECO:0000256" key="1">
    <source>
        <dbReference type="SAM" id="MobiDB-lite"/>
    </source>
</evidence>
<dbReference type="KEGG" id="ker:91100108"/>
<keyword evidence="2" id="KW-1133">Transmembrane helix</keyword>
<gene>
    <name evidence="3" type="ORF">V865_001304</name>
</gene>
<dbReference type="RefSeq" id="XP_066081220.1">
    <property type="nucleotide sequence ID" value="XM_066225123.1"/>
</dbReference>
<dbReference type="GeneID" id="91100108"/>
<accession>A0AAX4KBI7</accession>
<dbReference type="AlphaFoldDB" id="A0AAX4KBI7"/>
<feature type="transmembrane region" description="Helical" evidence="2">
    <location>
        <begin position="289"/>
        <end position="309"/>
    </location>
</feature>
<protein>
    <submittedName>
        <fullName evidence="3">Uncharacterized protein</fullName>
    </submittedName>
</protein>
<feature type="region of interest" description="Disordered" evidence="1">
    <location>
        <begin position="244"/>
        <end position="270"/>
    </location>
</feature>
<proteinExistence type="predicted"/>
<reference evidence="3 4" key="1">
    <citation type="submission" date="2024-01" db="EMBL/GenBank/DDBJ databases">
        <title>Comparative genomics of Cryptococcus and Kwoniella reveals pathogenesis evolution and contrasting modes of karyotype evolution via chromosome fusion or intercentromeric recombination.</title>
        <authorList>
            <person name="Coelho M.A."/>
            <person name="David-Palma M."/>
            <person name="Shea T."/>
            <person name="Bowers K."/>
            <person name="McGinley-Smith S."/>
            <person name="Mohammad A.W."/>
            <person name="Gnirke A."/>
            <person name="Yurkov A.M."/>
            <person name="Nowrousian M."/>
            <person name="Sun S."/>
            <person name="Cuomo C.A."/>
            <person name="Heitman J."/>
        </authorList>
    </citation>
    <scope>NUCLEOTIDE SEQUENCE [LARGE SCALE GENOMIC DNA]</scope>
    <source>
        <strain evidence="3 4">PYCC6329</strain>
    </source>
</reference>
<name>A0AAX4KBI7_9TREE</name>